<dbReference type="PANTHER" id="PTHR33375">
    <property type="entry name" value="CHROMOSOME-PARTITIONING PROTEIN PARB-RELATED"/>
    <property type="match status" value="1"/>
</dbReference>
<dbReference type="PANTHER" id="PTHR33375:SF8">
    <property type="entry name" value="NUCLEOID OCCLUSION PROTEIN"/>
    <property type="match status" value="1"/>
</dbReference>
<dbReference type="InterPro" id="IPR036086">
    <property type="entry name" value="ParB/Sulfiredoxin_sf"/>
</dbReference>
<dbReference type="EMBL" id="JAFBIT010000002">
    <property type="protein sequence ID" value="MCF2652797.1"/>
    <property type="molecule type" value="Genomic_DNA"/>
</dbReference>
<feature type="domain" description="HTH cro/C1-type" evidence="2">
    <location>
        <begin position="113"/>
        <end position="140"/>
    </location>
</feature>
<dbReference type="SUPFAM" id="SSF110849">
    <property type="entry name" value="ParB/Sulfiredoxin"/>
    <property type="match status" value="1"/>
</dbReference>
<name>A0ABS9CPP6_9FIRM</name>
<dbReference type="Gene3D" id="3.90.1530.30">
    <property type="match status" value="1"/>
</dbReference>
<dbReference type="InterPro" id="IPR003115">
    <property type="entry name" value="ParB_N"/>
</dbReference>
<proteinExistence type="inferred from homology"/>
<dbReference type="Proteomes" id="UP001299220">
    <property type="component" value="Unassembled WGS sequence"/>
</dbReference>
<comment type="similarity">
    <text evidence="1">Belongs to the ParB family.</text>
</comment>
<sequence length="266" mass="30542">MVFSEKKRLIELATDKIVPNPAQPRKDFPKEELEQLAESIRQNGVLQPVLVRRDRDRYVLIAGERRWRASRMAGLHTIPAIVQDFSAKDSAVLALIENMQRSDLNYFEEAAAIYALMRDRSMTQEETARRLGMSQPALANKIRLLRLSGEEQRIILENRLTERHARALLRIDDPIRRVQTLKAVIDRGLNVAQTDALVREVLEVKPQTPKPKRTFIAKDVRLFLNTIDHAVSAMKDAGIRAVSQRTETDDYFECVVRIPKIHSSTR</sequence>
<reference evidence="3 4" key="1">
    <citation type="submission" date="2020-12" db="EMBL/GenBank/DDBJ databases">
        <title>Whole genome sequences of gut porcine anaerobes.</title>
        <authorList>
            <person name="Kubasova T."/>
            <person name="Jahodarova E."/>
            <person name="Rychlik I."/>
        </authorList>
    </citation>
    <scope>NUCLEOTIDE SEQUENCE [LARGE SCALE GENOMIC DNA]</scope>
    <source>
        <strain evidence="3 4">An867</strain>
    </source>
</reference>
<protein>
    <submittedName>
        <fullName evidence="3">ParB/RepB/Spo0J family partition protein</fullName>
    </submittedName>
</protein>
<dbReference type="SMART" id="SM00470">
    <property type="entry name" value="ParB"/>
    <property type="match status" value="1"/>
</dbReference>
<dbReference type="Pfam" id="PF02195">
    <property type="entry name" value="ParB_N"/>
    <property type="match status" value="1"/>
</dbReference>
<evidence type="ECO:0000259" key="2">
    <source>
        <dbReference type="PROSITE" id="PS50943"/>
    </source>
</evidence>
<comment type="caution">
    <text evidence="3">The sequence shown here is derived from an EMBL/GenBank/DDBJ whole genome shotgun (WGS) entry which is preliminary data.</text>
</comment>
<accession>A0ABS9CPP6</accession>
<evidence type="ECO:0000313" key="4">
    <source>
        <dbReference type="Proteomes" id="UP001299220"/>
    </source>
</evidence>
<dbReference type="InterPro" id="IPR004437">
    <property type="entry name" value="ParB/RepB/Spo0J"/>
</dbReference>
<dbReference type="RefSeq" id="WP_235323824.1">
    <property type="nucleotide sequence ID" value="NZ_JAFBIT010000002.1"/>
</dbReference>
<dbReference type="CDD" id="cd16393">
    <property type="entry name" value="SPO0J_N"/>
    <property type="match status" value="1"/>
</dbReference>
<evidence type="ECO:0000256" key="1">
    <source>
        <dbReference type="ARBA" id="ARBA00006295"/>
    </source>
</evidence>
<dbReference type="Pfam" id="PF17762">
    <property type="entry name" value="HTH_ParB"/>
    <property type="match status" value="1"/>
</dbReference>
<organism evidence="3 4">
    <name type="scientific">Anaeromassilibacillus senegalensis</name>
    <dbReference type="NCBI Taxonomy" id="1673717"/>
    <lineage>
        <taxon>Bacteria</taxon>
        <taxon>Bacillati</taxon>
        <taxon>Bacillota</taxon>
        <taxon>Clostridia</taxon>
        <taxon>Eubacteriales</taxon>
        <taxon>Acutalibacteraceae</taxon>
        <taxon>Anaeromassilibacillus</taxon>
    </lineage>
</organism>
<gene>
    <name evidence="3" type="ORF">JQM67_09285</name>
</gene>
<dbReference type="InterPro" id="IPR041468">
    <property type="entry name" value="HTH_ParB/Spo0J"/>
</dbReference>
<dbReference type="PROSITE" id="PS50943">
    <property type="entry name" value="HTH_CROC1"/>
    <property type="match status" value="1"/>
</dbReference>
<keyword evidence="4" id="KW-1185">Reference proteome</keyword>
<evidence type="ECO:0000313" key="3">
    <source>
        <dbReference type="EMBL" id="MCF2652797.1"/>
    </source>
</evidence>
<dbReference type="InterPro" id="IPR050336">
    <property type="entry name" value="Chromosome_partition/occlusion"/>
</dbReference>
<dbReference type="InterPro" id="IPR001387">
    <property type="entry name" value="Cro/C1-type_HTH"/>
</dbReference>
<dbReference type="Gene3D" id="1.10.10.2830">
    <property type="match status" value="1"/>
</dbReference>
<dbReference type="NCBIfam" id="TIGR00180">
    <property type="entry name" value="parB_part"/>
    <property type="match status" value="1"/>
</dbReference>